<keyword evidence="3" id="KW-0325">Glycoprotein</keyword>
<dbReference type="Gene3D" id="3.90.70.10">
    <property type="entry name" value="Cysteine proteinases"/>
    <property type="match status" value="1"/>
</dbReference>
<evidence type="ECO:0000256" key="3">
    <source>
        <dbReference type="ARBA" id="ARBA00023180"/>
    </source>
</evidence>
<evidence type="ECO:0000256" key="4">
    <source>
        <dbReference type="SAM" id="MobiDB-lite"/>
    </source>
</evidence>
<feature type="compositionally biased region" description="Polar residues" evidence="4">
    <location>
        <begin position="62"/>
        <end position="73"/>
    </location>
</feature>
<dbReference type="AlphaFoldDB" id="L1L9N9"/>
<evidence type="ECO:0000256" key="1">
    <source>
        <dbReference type="ARBA" id="ARBA00008455"/>
    </source>
</evidence>
<dbReference type="SMART" id="SM00645">
    <property type="entry name" value="Pept_C1"/>
    <property type="match status" value="1"/>
</dbReference>
<dbReference type="InterPro" id="IPR038765">
    <property type="entry name" value="Papain-like_cys_pep_sf"/>
</dbReference>
<dbReference type="GeneID" id="15805088"/>
<dbReference type="InterPro" id="IPR013128">
    <property type="entry name" value="Peptidase_C1A"/>
</dbReference>
<dbReference type="InterPro" id="IPR000668">
    <property type="entry name" value="Peptidase_C1A_C"/>
</dbReference>
<dbReference type="EMBL" id="ACOU01000007">
    <property type="protein sequence ID" value="EKX72216.1"/>
    <property type="molecule type" value="Genomic_DNA"/>
</dbReference>
<feature type="transmembrane region" description="Helical" evidence="5">
    <location>
        <begin position="23"/>
        <end position="45"/>
    </location>
</feature>
<keyword evidence="7" id="KW-0378">Hydrolase</keyword>
<evidence type="ECO:0000259" key="6">
    <source>
        <dbReference type="SMART" id="SM00645"/>
    </source>
</evidence>
<keyword evidence="2" id="KW-0865">Zymogen</keyword>
<proteinExistence type="inferred from homology"/>
<protein>
    <submittedName>
        <fullName evidence="7">Papain cysteine protease family protein</fullName>
        <ecNumber evidence="7">3.4.22.31</ecNumber>
    </submittedName>
</protein>
<evidence type="ECO:0000313" key="8">
    <source>
        <dbReference type="Proteomes" id="UP000031512"/>
    </source>
</evidence>
<evidence type="ECO:0000256" key="2">
    <source>
        <dbReference type="ARBA" id="ARBA00023145"/>
    </source>
</evidence>
<comment type="caution">
    <text evidence="7">The sequence shown here is derived from an EMBL/GenBank/DDBJ whole genome shotgun (WGS) entry which is preliminary data.</text>
</comment>
<comment type="similarity">
    <text evidence="1">Belongs to the peptidase C1 family.</text>
</comment>
<feature type="region of interest" description="Disordered" evidence="4">
    <location>
        <begin position="474"/>
        <end position="497"/>
    </location>
</feature>
<dbReference type="KEGG" id="beq:BEWA_046800"/>
<dbReference type="STRING" id="1537102.L1L9N9"/>
<dbReference type="VEuPathDB" id="PiroplasmaDB:BEWA_046800"/>
<sequence>MSNETSDTEVVINGQKGKKTSKFIIFAVALLVLLISVITPLVFILNRPKVTTPTVVIEAQLTATPEGNGNQEGVSGKRPDEEGSGIGKKRGLMTQDEFYTSVQIAKKKREEELKYVFELVEKLRAELKGANLELGDGKDVTYSELFQLAKLLEPIKDEVNPKFEVQVLAKFMEYCEGYNIYWYDEGTLGKYLFLFRRDAIQMEKHNVNSGRTYTMGYHTRLAEDVAVTEQEMKKVDYDGLDLSNYGTFKHTPLIFEDDQEQKDGKRPTFDLREGGYVSKIDADRLNKCESPWFLAAAAMYDSFIARKKAKRFHHSAQQIWDCADELKDSNLAKSLEYFLKNPLCLEASYPFTGSKGQCQGERCRGGPLVRKIVKISEERADEHLKTNGAFMVIFDAPADLRTNYTGGIYDKDLGTKQNSVALVVGYGTDPKTKKTYWIAQPAWKTSSSWGEDGYFRISSKGKYDPSIFDNAYGLSATTSKPQDPKVSQGSGEPQESS</sequence>
<dbReference type="RefSeq" id="XP_004831668.1">
    <property type="nucleotide sequence ID" value="XM_004831611.1"/>
</dbReference>
<accession>L1L9N9</accession>
<keyword evidence="5" id="KW-0472">Membrane</keyword>
<gene>
    <name evidence="7" type="ORF">BEWA_046800</name>
</gene>
<dbReference type="SUPFAM" id="SSF54001">
    <property type="entry name" value="Cysteine proteinases"/>
    <property type="match status" value="1"/>
</dbReference>
<feature type="compositionally biased region" description="Polar residues" evidence="4">
    <location>
        <begin position="475"/>
        <end position="497"/>
    </location>
</feature>
<keyword evidence="5" id="KW-0812">Transmembrane</keyword>
<dbReference type="Pfam" id="PF00112">
    <property type="entry name" value="Peptidase_C1"/>
    <property type="match status" value="1"/>
</dbReference>
<feature type="region of interest" description="Disordered" evidence="4">
    <location>
        <begin position="62"/>
        <end position="87"/>
    </location>
</feature>
<evidence type="ECO:0000313" key="7">
    <source>
        <dbReference type="EMBL" id="EKX72216.1"/>
    </source>
</evidence>
<dbReference type="OrthoDB" id="10253408at2759"/>
<name>L1L9N9_THEEQ</name>
<dbReference type="PANTHER" id="PTHR12411">
    <property type="entry name" value="CYSTEINE PROTEASE FAMILY C1-RELATED"/>
    <property type="match status" value="1"/>
</dbReference>
<keyword evidence="5" id="KW-1133">Transmembrane helix</keyword>
<reference evidence="7 8" key="1">
    <citation type="journal article" date="2012" name="BMC Genomics">
        <title>Comparative genomic analysis and phylogenetic position of Theileria equi.</title>
        <authorList>
            <person name="Kappmeyer L.S."/>
            <person name="Thiagarajan M."/>
            <person name="Herndon D.R."/>
            <person name="Ramsay J.D."/>
            <person name="Caler E."/>
            <person name="Djikeng A."/>
            <person name="Gillespie J.J."/>
            <person name="Lau A.O."/>
            <person name="Roalson E.H."/>
            <person name="Silva J.C."/>
            <person name="Silva M.G."/>
            <person name="Suarez C.E."/>
            <person name="Ueti M.W."/>
            <person name="Nene V.M."/>
            <person name="Mealey R.H."/>
            <person name="Knowles D.P."/>
            <person name="Brayton K.A."/>
        </authorList>
    </citation>
    <scope>NUCLEOTIDE SEQUENCE [LARGE SCALE GENOMIC DNA]</scope>
    <source>
        <strain evidence="7 8">WA</strain>
    </source>
</reference>
<organism evidence="7 8">
    <name type="scientific">Theileria equi strain WA</name>
    <dbReference type="NCBI Taxonomy" id="1537102"/>
    <lineage>
        <taxon>Eukaryota</taxon>
        <taxon>Sar</taxon>
        <taxon>Alveolata</taxon>
        <taxon>Apicomplexa</taxon>
        <taxon>Aconoidasida</taxon>
        <taxon>Piroplasmida</taxon>
        <taxon>Theileriidae</taxon>
        <taxon>Theileria</taxon>
    </lineage>
</organism>
<keyword evidence="8" id="KW-1185">Reference proteome</keyword>
<feature type="domain" description="Peptidase C1A papain C-terminal" evidence="6">
    <location>
        <begin position="265"/>
        <end position="475"/>
    </location>
</feature>
<dbReference type="Proteomes" id="UP000031512">
    <property type="component" value="Unassembled WGS sequence"/>
</dbReference>
<dbReference type="GO" id="GO:0008234">
    <property type="term" value="F:cysteine-type peptidase activity"/>
    <property type="evidence" value="ECO:0007669"/>
    <property type="project" value="InterPro"/>
</dbReference>
<dbReference type="eggNOG" id="KOG1543">
    <property type="taxonomic scope" value="Eukaryota"/>
</dbReference>
<keyword evidence="7" id="KW-0645">Protease</keyword>
<dbReference type="GO" id="GO:0006508">
    <property type="term" value="P:proteolysis"/>
    <property type="evidence" value="ECO:0007669"/>
    <property type="project" value="UniProtKB-KW"/>
</dbReference>
<evidence type="ECO:0000256" key="5">
    <source>
        <dbReference type="SAM" id="Phobius"/>
    </source>
</evidence>
<dbReference type="EC" id="3.4.22.31" evidence="7"/>